<dbReference type="Pfam" id="PF04324">
    <property type="entry name" value="Fer2_BFD"/>
    <property type="match status" value="1"/>
</dbReference>
<dbReference type="InterPro" id="IPR036188">
    <property type="entry name" value="FAD/NAD-bd_sf"/>
</dbReference>
<keyword evidence="4" id="KW-1185">Reference proteome</keyword>
<evidence type="ECO:0000313" key="3">
    <source>
        <dbReference type="EMBL" id="QEN06495.1"/>
    </source>
</evidence>
<accession>A0A5C1QEM8</accession>
<dbReference type="PANTHER" id="PTHR42720">
    <property type="entry name" value="GLYCEROL-3-PHOSPHATE DEHYDROGENASE"/>
    <property type="match status" value="1"/>
</dbReference>
<evidence type="ECO:0000313" key="4">
    <source>
        <dbReference type="Proteomes" id="UP000324209"/>
    </source>
</evidence>
<dbReference type="Gene3D" id="3.30.9.10">
    <property type="entry name" value="D-Amino Acid Oxidase, subunit A, domain 2"/>
    <property type="match status" value="1"/>
</dbReference>
<sequence length="491" mass="52865">METADVLIIGAGVVGCALARQLSRYKLKILLLDASDDVGTGATRANSGIVHGGYTAKAGTLKGDLSIKGNRMYDRLEQELNFGFRRTGSLVLAFVPEDLITLQKLLENGERNGVRGLKILSAEEALKHSPSLNPDLAGALYCPETGIVSPYEFCIALAENAIENGVSLHLNTPVHSILKEETGFYVKGNDREFRSTFVINAAGAGCAEVAGLAGAADFSILPRKGQYLLLRRGSADLMNLGMVIFQPPTEKGKGILVTPTIWGNLLIGPNAEEVQSSEDLGTDPETLASIFKTACLSVPSLDPKLSIRMFSGIRPRGDRGDFIIEESSVEGFFNLAGIESPGLTSSPAIALKVEELLKEKGLSFSLKDDFNPHRKLLCTPGDLKAPALAAKEAQRPYGDPERLVCRCEQVSESVLKDALSRGIPLGSLDAVKRRTRAGMGACQGRFCGPRVKEYLIREQGLNESGIPGPSRDPQCIRETLNRVLEILNVNF</sequence>
<proteinExistence type="predicted"/>
<dbReference type="KEGG" id="ock:EXM22_00245"/>
<organism evidence="3 4">
    <name type="scientific">Oceanispirochaeta crateris</name>
    <dbReference type="NCBI Taxonomy" id="2518645"/>
    <lineage>
        <taxon>Bacteria</taxon>
        <taxon>Pseudomonadati</taxon>
        <taxon>Spirochaetota</taxon>
        <taxon>Spirochaetia</taxon>
        <taxon>Spirochaetales</taxon>
        <taxon>Spirochaetaceae</taxon>
        <taxon>Oceanispirochaeta</taxon>
    </lineage>
</organism>
<dbReference type="EMBL" id="CP036150">
    <property type="protein sequence ID" value="QEN06495.1"/>
    <property type="molecule type" value="Genomic_DNA"/>
</dbReference>
<dbReference type="RefSeq" id="WP_149484578.1">
    <property type="nucleotide sequence ID" value="NZ_CP036150.1"/>
</dbReference>
<evidence type="ECO:0000259" key="2">
    <source>
        <dbReference type="Pfam" id="PF04324"/>
    </source>
</evidence>
<protein>
    <submittedName>
        <fullName evidence="3">FAD/NAD(P)-binding oxidoreductase</fullName>
    </submittedName>
</protein>
<dbReference type="Pfam" id="PF01266">
    <property type="entry name" value="DAO"/>
    <property type="match status" value="1"/>
</dbReference>
<dbReference type="InterPro" id="IPR006076">
    <property type="entry name" value="FAD-dep_OxRdtase"/>
</dbReference>
<dbReference type="InterPro" id="IPR052745">
    <property type="entry name" value="G3P_Oxidase/Oxidoreductase"/>
</dbReference>
<feature type="domain" description="FAD dependent oxidoreductase" evidence="1">
    <location>
        <begin position="5"/>
        <end position="353"/>
    </location>
</feature>
<dbReference type="Proteomes" id="UP000324209">
    <property type="component" value="Chromosome"/>
</dbReference>
<dbReference type="OrthoDB" id="9801699at2"/>
<dbReference type="CDD" id="cd19946">
    <property type="entry name" value="GlpA-like_Fer2_BFD-like"/>
    <property type="match status" value="1"/>
</dbReference>
<name>A0A5C1QEM8_9SPIO</name>
<dbReference type="InterPro" id="IPR007419">
    <property type="entry name" value="BFD-like_2Fe2S-bd_dom"/>
</dbReference>
<dbReference type="Gene3D" id="1.10.10.1100">
    <property type="entry name" value="BFD-like [2Fe-2S]-binding domain"/>
    <property type="match status" value="1"/>
</dbReference>
<gene>
    <name evidence="3" type="ORF">EXM22_00245</name>
</gene>
<feature type="domain" description="BFD-like [2Fe-2S]-binding" evidence="2">
    <location>
        <begin position="403"/>
        <end position="456"/>
    </location>
</feature>
<dbReference type="Gene3D" id="3.50.50.60">
    <property type="entry name" value="FAD/NAD(P)-binding domain"/>
    <property type="match status" value="1"/>
</dbReference>
<evidence type="ECO:0000259" key="1">
    <source>
        <dbReference type="Pfam" id="PF01266"/>
    </source>
</evidence>
<dbReference type="InterPro" id="IPR041854">
    <property type="entry name" value="BFD-like_2Fe2S-bd_dom_sf"/>
</dbReference>
<dbReference type="SUPFAM" id="SSF54373">
    <property type="entry name" value="FAD-linked reductases, C-terminal domain"/>
    <property type="match status" value="1"/>
</dbReference>
<dbReference type="SUPFAM" id="SSF51905">
    <property type="entry name" value="FAD/NAD(P)-binding domain"/>
    <property type="match status" value="1"/>
</dbReference>
<reference evidence="3 4" key="1">
    <citation type="submission" date="2019-02" db="EMBL/GenBank/DDBJ databases">
        <title>Complete Genome Sequence and Methylome Analysis of free living Spirochaetas.</title>
        <authorList>
            <person name="Fomenkov A."/>
            <person name="Dubinina G."/>
            <person name="Leshcheva N."/>
            <person name="Mikheeva N."/>
            <person name="Grabovich M."/>
            <person name="Vincze T."/>
            <person name="Roberts R.J."/>
        </authorList>
    </citation>
    <scope>NUCLEOTIDE SEQUENCE [LARGE SCALE GENOMIC DNA]</scope>
    <source>
        <strain evidence="3 4">K2</strain>
    </source>
</reference>
<dbReference type="PANTHER" id="PTHR42720:SF1">
    <property type="entry name" value="GLYCEROL 3-PHOSPHATE OXIDASE"/>
    <property type="match status" value="1"/>
</dbReference>
<dbReference type="AlphaFoldDB" id="A0A5C1QEM8"/>